<proteinExistence type="predicted"/>
<dbReference type="SUPFAM" id="SSF88659">
    <property type="entry name" value="Sigma3 and sigma4 domains of RNA polymerase sigma factors"/>
    <property type="match status" value="1"/>
</dbReference>
<dbReference type="RefSeq" id="WP_290261672.1">
    <property type="nucleotide sequence ID" value="NZ_JAUFQG010000004.1"/>
</dbReference>
<keyword evidence="2" id="KW-1185">Reference proteome</keyword>
<name>A0ABV8V708_9GAMM</name>
<evidence type="ECO:0000313" key="1">
    <source>
        <dbReference type="EMBL" id="MFC4363695.1"/>
    </source>
</evidence>
<dbReference type="InterPro" id="IPR013324">
    <property type="entry name" value="RNA_pol_sigma_r3/r4-like"/>
</dbReference>
<dbReference type="Gene3D" id="1.10.10.10">
    <property type="entry name" value="Winged helix-like DNA-binding domain superfamily/Winged helix DNA-binding domain"/>
    <property type="match status" value="1"/>
</dbReference>
<dbReference type="EMBL" id="JBHSCX010000020">
    <property type="protein sequence ID" value="MFC4363695.1"/>
    <property type="molecule type" value="Genomic_DNA"/>
</dbReference>
<organism evidence="1 2">
    <name type="scientific">Simiduia curdlanivorans</name>
    <dbReference type="NCBI Taxonomy" id="1492769"/>
    <lineage>
        <taxon>Bacteria</taxon>
        <taxon>Pseudomonadati</taxon>
        <taxon>Pseudomonadota</taxon>
        <taxon>Gammaproteobacteria</taxon>
        <taxon>Cellvibrionales</taxon>
        <taxon>Cellvibrionaceae</taxon>
        <taxon>Simiduia</taxon>
    </lineage>
</organism>
<dbReference type="Proteomes" id="UP001595840">
    <property type="component" value="Unassembled WGS sequence"/>
</dbReference>
<accession>A0ABV8V708</accession>
<dbReference type="InterPro" id="IPR036388">
    <property type="entry name" value="WH-like_DNA-bd_sf"/>
</dbReference>
<sequence>MNLTHEQWQSLYRYGLALCGDGNDAFELLHASVERFLRIKRRGIVEPVAYLRTVMRNLQCDRSGKNKQTLEPNQPKPSQLAQAELLQGEQNKAANSELDIISLDESSLENTALLPDDFANIWPALNTEQKDILYLWAWLGFSAQEAADELNIPKGTLLAKIHRLKQTLIADPSAVKNSTVKNSTEENSASSKMKEPNIKKTLKDLVRGKIAEPNLTPAQVDSLNGQFYPPVSNRKPWSNIAIAASLMLALGLALMAYSQWQAWQKEKLFIAIAQEAVDNHIQQRPLEFQAPDLAQLDQQFSELDFTLVNSIQLPSLNRQLLGGRYSSIQGVTAAQLYLQDDSGLLTSLYQAAFTADDFAKLGNINVDEQPVLRYAKGCTITLWEEKGVLMVLVQSPNVEATPIAKPQLPNLLPSQPPSLTP</sequence>
<reference evidence="2" key="1">
    <citation type="journal article" date="2019" name="Int. J. Syst. Evol. Microbiol.">
        <title>The Global Catalogue of Microorganisms (GCM) 10K type strain sequencing project: providing services to taxonomists for standard genome sequencing and annotation.</title>
        <authorList>
            <consortium name="The Broad Institute Genomics Platform"/>
            <consortium name="The Broad Institute Genome Sequencing Center for Infectious Disease"/>
            <person name="Wu L."/>
            <person name="Ma J."/>
        </authorList>
    </citation>
    <scope>NUCLEOTIDE SEQUENCE [LARGE SCALE GENOMIC DNA]</scope>
    <source>
        <strain evidence="2">CECT 8570</strain>
    </source>
</reference>
<evidence type="ECO:0000313" key="2">
    <source>
        <dbReference type="Proteomes" id="UP001595840"/>
    </source>
</evidence>
<comment type="caution">
    <text evidence="1">The sequence shown here is derived from an EMBL/GenBank/DDBJ whole genome shotgun (WGS) entry which is preliminary data.</text>
</comment>
<gene>
    <name evidence="1" type="ORF">ACFOX3_15375</name>
</gene>
<protein>
    <submittedName>
        <fullName evidence="1">RNA polymerase sigma factor</fullName>
    </submittedName>
</protein>